<dbReference type="Proteomes" id="UP001052140">
    <property type="component" value="Unassembled WGS sequence"/>
</dbReference>
<name>A0A379ESS5_9PAST</name>
<comment type="subcellular location">
    <subcellularLocation>
        <location evidence="1">Membrane</location>
        <topology evidence="1">Multi-pass membrane protein</topology>
    </subcellularLocation>
</comment>
<dbReference type="PANTHER" id="PTHR43847:SF1">
    <property type="entry name" value="BLL3993 PROTEIN"/>
    <property type="match status" value="1"/>
</dbReference>
<dbReference type="GeneID" id="69686136"/>
<keyword evidence="7" id="KW-0808">Transferase</keyword>
<evidence type="ECO:0000313" key="9">
    <source>
        <dbReference type="Proteomes" id="UP001052140"/>
    </source>
</evidence>
<reference evidence="7 8" key="1">
    <citation type="submission" date="2018-06" db="EMBL/GenBank/DDBJ databases">
        <authorList>
            <consortium name="Pathogen Informatics"/>
            <person name="Doyle S."/>
        </authorList>
    </citation>
    <scope>NUCLEOTIDE SEQUENCE [LARGE SCALE GENOMIC DNA]</scope>
    <source>
        <strain evidence="7 8">NCTC11621</strain>
    </source>
</reference>
<organism evidence="7 8">
    <name type="scientific">Pasteurella canis</name>
    <dbReference type="NCBI Taxonomy" id="753"/>
    <lineage>
        <taxon>Bacteria</taxon>
        <taxon>Pseudomonadati</taxon>
        <taxon>Pseudomonadota</taxon>
        <taxon>Gammaproteobacteria</taxon>
        <taxon>Pasteurellales</taxon>
        <taxon>Pasteurellaceae</taxon>
        <taxon>Pasteurella</taxon>
    </lineage>
</organism>
<evidence type="ECO:0000313" key="7">
    <source>
        <dbReference type="EMBL" id="SUC09028.1"/>
    </source>
</evidence>
<dbReference type="PANTHER" id="PTHR43847">
    <property type="entry name" value="BLL3993 PROTEIN"/>
    <property type="match status" value="1"/>
</dbReference>
<dbReference type="EMBL" id="UGTV01000015">
    <property type="protein sequence ID" value="SUC09028.1"/>
    <property type="molecule type" value="Genomic_DNA"/>
</dbReference>
<keyword evidence="3 5" id="KW-1133">Transmembrane helix</keyword>
<dbReference type="Gene3D" id="1.20.120.1630">
    <property type="match status" value="1"/>
</dbReference>
<evidence type="ECO:0000256" key="3">
    <source>
        <dbReference type="ARBA" id="ARBA00022989"/>
    </source>
</evidence>
<dbReference type="OrthoDB" id="5363370at2"/>
<accession>A0A379ESS5</accession>
<evidence type="ECO:0000256" key="5">
    <source>
        <dbReference type="SAM" id="Phobius"/>
    </source>
</evidence>
<evidence type="ECO:0000313" key="8">
    <source>
        <dbReference type="Proteomes" id="UP000254704"/>
    </source>
</evidence>
<gene>
    <name evidence="7" type="ORF">NCTC11621_00374</name>
    <name evidence="6" type="ORF">PA42_01880</name>
</gene>
<evidence type="ECO:0000313" key="6">
    <source>
        <dbReference type="EMBL" id="GJH42014.1"/>
    </source>
</evidence>
<evidence type="ECO:0000256" key="4">
    <source>
        <dbReference type="ARBA" id="ARBA00023136"/>
    </source>
</evidence>
<proteinExistence type="predicted"/>
<dbReference type="GO" id="GO:0004671">
    <property type="term" value="F:protein C-terminal S-isoprenylcysteine carboxyl O-methyltransferase activity"/>
    <property type="evidence" value="ECO:0007669"/>
    <property type="project" value="InterPro"/>
</dbReference>
<dbReference type="AlphaFoldDB" id="A0A379ESS5"/>
<dbReference type="InterPro" id="IPR007269">
    <property type="entry name" value="ICMT_MeTrfase"/>
</dbReference>
<keyword evidence="4 5" id="KW-0472">Membrane</keyword>
<dbReference type="Proteomes" id="UP000254704">
    <property type="component" value="Unassembled WGS sequence"/>
</dbReference>
<dbReference type="Pfam" id="PF04140">
    <property type="entry name" value="ICMT"/>
    <property type="match status" value="1"/>
</dbReference>
<evidence type="ECO:0000256" key="2">
    <source>
        <dbReference type="ARBA" id="ARBA00022692"/>
    </source>
</evidence>
<sequence length="172" mass="19948">MLFINLIFILTLIIRFYSLSISIRNEKALLAKGAIQYGKRNSSILSIVHVLFYLAAIGEANYHDIIFNTTSQVGLVILIFAIAMLFYVIYELKEIWTVKIYILPEHKINRSFLFKYIRHPNYFLNIIPELIGLCLFCQAKYTAIIGLPIYLVILAIRIKQEETAMTHLFKAQ</sequence>
<keyword evidence="2 5" id="KW-0812">Transmembrane</keyword>
<dbReference type="GO" id="GO:0016020">
    <property type="term" value="C:membrane"/>
    <property type="evidence" value="ECO:0007669"/>
    <property type="project" value="UniProtKB-SubCell"/>
</dbReference>
<dbReference type="RefSeq" id="WP_115322399.1">
    <property type="nucleotide sequence ID" value="NZ_BPUX01000001.1"/>
</dbReference>
<reference evidence="6" key="2">
    <citation type="submission" date="2024-05" db="EMBL/GenBank/DDBJ databases">
        <title>Determining zoonotic pasteurella genome.</title>
        <authorList>
            <person name="Maeda T."/>
            <person name="Takahashi T."/>
            <person name="Yoshida H."/>
        </authorList>
    </citation>
    <scope>NUCLEOTIDE SEQUENCE</scope>
    <source>
        <strain evidence="6">PA42</strain>
    </source>
</reference>
<feature type="transmembrane region" description="Helical" evidence="5">
    <location>
        <begin position="69"/>
        <end position="90"/>
    </location>
</feature>
<feature type="transmembrane region" description="Helical" evidence="5">
    <location>
        <begin position="44"/>
        <end position="63"/>
    </location>
</feature>
<dbReference type="InterPro" id="IPR052527">
    <property type="entry name" value="Metal_cation-efflux_comp"/>
</dbReference>
<feature type="transmembrane region" description="Helical" evidence="5">
    <location>
        <begin position="6"/>
        <end position="23"/>
    </location>
</feature>
<dbReference type="GO" id="GO:0032259">
    <property type="term" value="P:methylation"/>
    <property type="evidence" value="ECO:0007669"/>
    <property type="project" value="UniProtKB-KW"/>
</dbReference>
<keyword evidence="7" id="KW-0489">Methyltransferase</keyword>
<protein>
    <submittedName>
        <fullName evidence="7">Isoprenylcysteine carboxyl methyltransferase family protein</fullName>
    </submittedName>
</protein>
<keyword evidence="9" id="KW-1185">Reference proteome</keyword>
<evidence type="ECO:0000256" key="1">
    <source>
        <dbReference type="ARBA" id="ARBA00004141"/>
    </source>
</evidence>
<dbReference type="EMBL" id="BPUX01000001">
    <property type="protein sequence ID" value="GJH42014.1"/>
    <property type="molecule type" value="Genomic_DNA"/>
</dbReference>